<dbReference type="InterPro" id="IPR000653">
    <property type="entry name" value="DegT/StrS_aminotransferase"/>
</dbReference>
<accession>V4GNE2</accession>
<keyword evidence="2" id="KW-0808">Transferase</keyword>
<dbReference type="AlphaFoldDB" id="V4GNE2"/>
<dbReference type="CDD" id="cd00616">
    <property type="entry name" value="AHBA_syn"/>
    <property type="match status" value="1"/>
</dbReference>
<dbReference type="GO" id="GO:0030170">
    <property type="term" value="F:pyridoxal phosphate binding"/>
    <property type="evidence" value="ECO:0007669"/>
    <property type="project" value="TreeGrafter"/>
</dbReference>
<dbReference type="Gene3D" id="3.40.640.10">
    <property type="entry name" value="Type I PLP-dependent aspartate aminotransferase-like (Major domain)"/>
    <property type="match status" value="1"/>
</dbReference>
<name>V4GNE2_9EURY</name>
<dbReference type="GO" id="GO:0008483">
    <property type="term" value="F:transaminase activity"/>
    <property type="evidence" value="ECO:0007669"/>
    <property type="project" value="UniProtKB-KW"/>
</dbReference>
<dbReference type="Proteomes" id="UP000017840">
    <property type="component" value="Unassembled WGS sequence"/>
</dbReference>
<keyword evidence="3" id="KW-1185">Reference proteome</keyword>
<dbReference type="PIRSF" id="PIRSF000390">
    <property type="entry name" value="PLP_StrS"/>
    <property type="match status" value="1"/>
</dbReference>
<dbReference type="GO" id="GO:0000271">
    <property type="term" value="P:polysaccharide biosynthetic process"/>
    <property type="evidence" value="ECO:0007669"/>
    <property type="project" value="TreeGrafter"/>
</dbReference>
<dbReference type="OrthoDB" id="10355at2157"/>
<dbReference type="PANTHER" id="PTHR30244:SF34">
    <property type="entry name" value="DTDP-4-AMINO-4,6-DIDEOXYGALACTOSE TRANSAMINASE"/>
    <property type="match status" value="1"/>
</dbReference>
<dbReference type="InterPro" id="IPR015421">
    <property type="entry name" value="PyrdxlP-dep_Trfase_major"/>
</dbReference>
<reference evidence="2 3" key="1">
    <citation type="journal article" date="2013" name="Genome Announc.">
        <title>Draft Genome Sequence of 'Candidatus Halobonum tyrrellensis' Strain G22, Isolated from the Hypersaline Waters of Lake Tyrrell, Australia.</title>
        <authorList>
            <person name="Ugalde J.A."/>
            <person name="Narasingarao P."/>
            <person name="Kuo S."/>
            <person name="Podell S."/>
            <person name="Allen E.E."/>
        </authorList>
    </citation>
    <scope>NUCLEOTIDE SEQUENCE [LARGE SCALE GENOMIC DNA]</scope>
    <source>
        <strain evidence="2 3">G22</strain>
    </source>
</reference>
<evidence type="ECO:0000256" key="1">
    <source>
        <dbReference type="RuleBase" id="RU004508"/>
    </source>
</evidence>
<dbReference type="SUPFAM" id="SSF53383">
    <property type="entry name" value="PLP-dependent transferases"/>
    <property type="match status" value="1"/>
</dbReference>
<dbReference type="STRING" id="1324957.K933_16657"/>
<dbReference type="PANTHER" id="PTHR30244">
    <property type="entry name" value="TRANSAMINASE"/>
    <property type="match status" value="1"/>
</dbReference>
<dbReference type="Gene3D" id="3.90.1150.10">
    <property type="entry name" value="Aspartate Aminotransferase, domain 1"/>
    <property type="match status" value="1"/>
</dbReference>
<organism evidence="2 3">
    <name type="scientific">Candidatus Halobonum tyrrellensis G22</name>
    <dbReference type="NCBI Taxonomy" id="1324957"/>
    <lineage>
        <taxon>Archaea</taxon>
        <taxon>Methanobacteriati</taxon>
        <taxon>Methanobacteriota</taxon>
        <taxon>Stenosarchaea group</taxon>
        <taxon>Halobacteria</taxon>
        <taxon>Halobacteriales</taxon>
        <taxon>Haloferacaceae</taxon>
        <taxon>Candidatus Halobonum</taxon>
    </lineage>
</organism>
<protein>
    <submittedName>
        <fullName evidence="2">DegT/DnrJ/EryC1/StrS aminotransferase</fullName>
    </submittedName>
</protein>
<evidence type="ECO:0000313" key="3">
    <source>
        <dbReference type="Proteomes" id="UP000017840"/>
    </source>
</evidence>
<proteinExistence type="inferred from homology"/>
<dbReference type="EMBL" id="ASGZ01000068">
    <property type="protein sequence ID" value="ESP86911.1"/>
    <property type="molecule type" value="Genomic_DNA"/>
</dbReference>
<dbReference type="RefSeq" id="WP_023395899.1">
    <property type="nucleotide sequence ID" value="NZ_ASGZ01000068.1"/>
</dbReference>
<evidence type="ECO:0000313" key="2">
    <source>
        <dbReference type="EMBL" id="ESP86911.1"/>
    </source>
</evidence>
<dbReference type="Pfam" id="PF01041">
    <property type="entry name" value="DegT_DnrJ_EryC1"/>
    <property type="match status" value="1"/>
</dbReference>
<dbReference type="InterPro" id="IPR015422">
    <property type="entry name" value="PyrdxlP-dep_Trfase_small"/>
</dbReference>
<dbReference type="eggNOG" id="arCOG00118">
    <property type="taxonomic scope" value="Archaea"/>
</dbReference>
<dbReference type="InterPro" id="IPR015424">
    <property type="entry name" value="PyrdxlP-dep_Trfase"/>
</dbReference>
<dbReference type="PATRIC" id="fig|1324957.4.peg.3384"/>
<gene>
    <name evidence="2" type="ORF">K933_16657</name>
</gene>
<keyword evidence="1" id="KW-0663">Pyridoxal phosphate</keyword>
<comment type="similarity">
    <text evidence="1">Belongs to the DegT/DnrJ/EryC1 family.</text>
</comment>
<keyword evidence="2" id="KW-0032">Aminotransferase</keyword>
<comment type="caution">
    <text evidence="2">The sequence shown here is derived from an EMBL/GenBank/DDBJ whole genome shotgun (WGS) entry which is preliminary data.</text>
</comment>
<sequence>MTGEIPIADPQLGDAEAAKLTEVLDSGWLAGGPEVEAFEREFAAAHGADHAVATANGTAALHAAFEGLEIGPGDRVVTSPFSFVASANAVRLAGAEPVFADIDPETYALDPAAVDDALSAHDADAVLAVHLFGLPADVHALRDVADDHGVPLVEDAAQAHGATVDGRPVGSLGDVACFSFYPTKNMTTGEGGAVLTDDPDVAERVRRYANHGRATDGGTYEHVSVGHNYRMPALAAGLGRVQLDRLPEFTDARREHAAALTERLSAAETPVTPPVEPDGRTHVYHQYTVRCDDRDALASHLDDRGVGSAVYYPHVIPDQPAYDGVDADVPAAREAARTVLSLPVHPGLSDEDVRRIGDAVVDFGTVTADE</sequence>